<dbReference type="InterPro" id="IPR044536">
    <property type="entry name" value="PEX7"/>
</dbReference>
<evidence type="ECO:0000313" key="14">
    <source>
        <dbReference type="Proteomes" id="UP000198341"/>
    </source>
</evidence>
<dbReference type="eggNOG" id="KOG0277">
    <property type="taxonomic scope" value="Eukaryota"/>
</dbReference>
<dbReference type="PRINTS" id="PR00320">
    <property type="entry name" value="GPROTEINBRPT"/>
</dbReference>
<dbReference type="InterPro" id="IPR019775">
    <property type="entry name" value="WD40_repeat_CS"/>
</dbReference>
<sequence>MAATSHFRTPFNGYSVKFSPFFADRIAVSASQNFGIVGNGHQYVLRRELNALNNNNTNNNNNNFPHSGPATLPLVEEARFETADGIFDCAWSEESENVLVSASGDGSAKLWDVSRPPFQNPLRSFNEHEAEIYTVSWNPTRKDVFLTASWDDTIKLWNPRENAHTRGSLKTFREHTYCVYAAEWSPHHADVFASVSGDCTLKIWDCRKNHSTLSIPAHDFEVLCVDWNKYNDCVVATGSVDRTVKLWDIRNPKKELSVLRGHGYAVRRVKMDPFDEDICYTASYDMTVAMWNWKISNTTSISNTLGLGEGGERGVQPSPLLRQWRHHTEFAVGLDVSVLNRGELASCGWDSSVQVFSNHGPDPLPIL</sequence>
<keyword evidence="8" id="KW-0576">Peroxisome</keyword>
<dbReference type="GO" id="GO:0005782">
    <property type="term" value="C:peroxisomal matrix"/>
    <property type="evidence" value="ECO:0007669"/>
    <property type="project" value="UniProtKB-SubCell"/>
</dbReference>
<dbReference type="RefSeq" id="XP_007510257.1">
    <property type="nucleotide sequence ID" value="XM_007510195.1"/>
</dbReference>
<dbReference type="GO" id="GO:0005829">
    <property type="term" value="C:cytosol"/>
    <property type="evidence" value="ECO:0007669"/>
    <property type="project" value="UniProtKB-SubCell"/>
</dbReference>
<keyword evidence="3" id="KW-0813">Transport</keyword>
<dbReference type="Pfam" id="PF00400">
    <property type="entry name" value="WD40"/>
    <property type="match status" value="2"/>
</dbReference>
<dbReference type="InterPro" id="IPR001680">
    <property type="entry name" value="WD40_rpt"/>
</dbReference>
<feature type="repeat" description="WD" evidence="11">
    <location>
        <begin position="215"/>
        <end position="257"/>
    </location>
</feature>
<evidence type="ECO:0000256" key="6">
    <source>
        <dbReference type="ARBA" id="ARBA00022737"/>
    </source>
</evidence>
<evidence type="ECO:0000256" key="5">
    <source>
        <dbReference type="ARBA" id="ARBA00022574"/>
    </source>
</evidence>
<dbReference type="InterPro" id="IPR036322">
    <property type="entry name" value="WD40_repeat_dom_sf"/>
</dbReference>
<dbReference type="AlphaFoldDB" id="K8EK44"/>
<dbReference type="KEGG" id="bpg:Bathy11g03730"/>
<reference evidence="13 14" key="1">
    <citation type="submission" date="2011-10" db="EMBL/GenBank/DDBJ databases">
        <authorList>
            <person name="Genoscope - CEA"/>
        </authorList>
    </citation>
    <scope>NUCLEOTIDE SEQUENCE [LARGE SCALE GENOMIC DNA]</scope>
    <source>
        <strain evidence="13 14">RCC 1105</strain>
    </source>
</reference>
<feature type="repeat" description="WD" evidence="11">
    <location>
        <begin position="86"/>
        <end position="114"/>
    </location>
</feature>
<dbReference type="GO" id="GO:0016558">
    <property type="term" value="P:protein import into peroxisome matrix"/>
    <property type="evidence" value="ECO:0007669"/>
    <property type="project" value="InterPro"/>
</dbReference>
<accession>K8EK44</accession>
<dbReference type="SUPFAM" id="SSF50978">
    <property type="entry name" value="WD40 repeat-like"/>
    <property type="match status" value="1"/>
</dbReference>
<name>K8EK44_9CHLO</name>
<dbReference type="InterPro" id="IPR020472">
    <property type="entry name" value="WD40_PAC1"/>
</dbReference>
<dbReference type="InterPro" id="IPR059104">
    <property type="entry name" value="Beta-prop_EIPR1-like"/>
</dbReference>
<dbReference type="OrthoDB" id="273771at2759"/>
<feature type="repeat" description="WD" evidence="11">
    <location>
        <begin position="125"/>
        <end position="158"/>
    </location>
</feature>
<gene>
    <name evidence="13" type="ordered locus">Bathy11g03730</name>
</gene>
<evidence type="ECO:0000256" key="3">
    <source>
        <dbReference type="ARBA" id="ARBA00022448"/>
    </source>
</evidence>
<evidence type="ECO:0000256" key="11">
    <source>
        <dbReference type="PROSITE-ProRule" id="PRU00221"/>
    </source>
</evidence>
<evidence type="ECO:0000256" key="7">
    <source>
        <dbReference type="ARBA" id="ARBA00022927"/>
    </source>
</evidence>
<keyword evidence="7" id="KW-0653">Protein transport</keyword>
<feature type="domain" description="EIPR1-like beta-propeller" evidence="12">
    <location>
        <begin position="179"/>
        <end position="291"/>
    </location>
</feature>
<dbReference type="PROSITE" id="PS50294">
    <property type="entry name" value="WD_REPEATS_REGION"/>
    <property type="match status" value="3"/>
</dbReference>
<evidence type="ECO:0000256" key="9">
    <source>
        <dbReference type="ARBA" id="ARBA00024017"/>
    </source>
</evidence>
<dbReference type="PROSITE" id="PS50082">
    <property type="entry name" value="WD_REPEATS_2"/>
    <property type="match status" value="4"/>
</dbReference>
<dbReference type="Pfam" id="PF23609">
    <property type="entry name" value="Beta-prop_EIPR1"/>
    <property type="match status" value="1"/>
</dbReference>
<proteinExistence type="inferred from homology"/>
<organism evidence="13 14">
    <name type="scientific">Bathycoccus prasinos</name>
    <dbReference type="NCBI Taxonomy" id="41875"/>
    <lineage>
        <taxon>Eukaryota</taxon>
        <taxon>Viridiplantae</taxon>
        <taxon>Chlorophyta</taxon>
        <taxon>Mamiellophyceae</taxon>
        <taxon>Mamiellales</taxon>
        <taxon>Bathycoccaceae</taxon>
        <taxon>Bathycoccus</taxon>
    </lineage>
</organism>
<dbReference type="GeneID" id="19013052"/>
<dbReference type="Gene3D" id="2.130.10.10">
    <property type="entry name" value="YVTN repeat-like/Quinoprotein amine dehydrogenase"/>
    <property type="match status" value="1"/>
</dbReference>
<evidence type="ECO:0000313" key="13">
    <source>
        <dbReference type="EMBL" id="CCO18602.1"/>
    </source>
</evidence>
<keyword evidence="6" id="KW-0677">Repeat</keyword>
<comment type="similarity">
    <text evidence="9">Belongs to the WD repeat peroxin-7 family.</text>
</comment>
<keyword evidence="5 11" id="KW-0853">WD repeat</keyword>
<evidence type="ECO:0000256" key="8">
    <source>
        <dbReference type="ARBA" id="ARBA00023140"/>
    </source>
</evidence>
<evidence type="ECO:0000259" key="12">
    <source>
        <dbReference type="Pfam" id="PF23609"/>
    </source>
</evidence>
<evidence type="ECO:0000256" key="4">
    <source>
        <dbReference type="ARBA" id="ARBA00022490"/>
    </source>
</evidence>
<comment type="subcellular location">
    <subcellularLocation>
        <location evidence="2">Cytoplasm</location>
        <location evidence="2">Cytosol</location>
    </subcellularLocation>
    <subcellularLocation>
        <location evidence="1">Peroxisome matrix</location>
    </subcellularLocation>
</comment>
<dbReference type="SMART" id="SM00320">
    <property type="entry name" value="WD40"/>
    <property type="match status" value="6"/>
</dbReference>
<dbReference type="STRING" id="41875.K8EK44"/>
<dbReference type="EMBL" id="FO082268">
    <property type="protein sequence ID" value="CCO18602.1"/>
    <property type="molecule type" value="Genomic_DNA"/>
</dbReference>
<dbReference type="PANTHER" id="PTHR46027:SF1">
    <property type="entry name" value="PEROXISOMAL TARGETING SIGNAL 2 RECEPTOR"/>
    <property type="match status" value="1"/>
</dbReference>
<keyword evidence="4" id="KW-0963">Cytoplasm</keyword>
<protein>
    <recommendedName>
        <fullName evidence="10">Peroxin-7</fullName>
    </recommendedName>
</protein>
<dbReference type="PROSITE" id="PS00678">
    <property type="entry name" value="WD_REPEATS_1"/>
    <property type="match status" value="2"/>
</dbReference>
<dbReference type="PANTHER" id="PTHR46027">
    <property type="entry name" value="PEROXISOMAL TARGETING SIGNAL 2 RECEPTOR"/>
    <property type="match status" value="1"/>
</dbReference>
<evidence type="ECO:0000256" key="10">
    <source>
        <dbReference type="ARBA" id="ARBA00032565"/>
    </source>
</evidence>
<dbReference type="GO" id="GO:0005053">
    <property type="term" value="F:peroxisome matrix targeting signal-2 binding"/>
    <property type="evidence" value="ECO:0007669"/>
    <property type="project" value="InterPro"/>
</dbReference>
<feature type="repeat" description="WD" evidence="11">
    <location>
        <begin position="172"/>
        <end position="214"/>
    </location>
</feature>
<dbReference type="Proteomes" id="UP000198341">
    <property type="component" value="Chromosome 11"/>
</dbReference>
<keyword evidence="14" id="KW-1185">Reference proteome</keyword>
<dbReference type="InterPro" id="IPR015943">
    <property type="entry name" value="WD40/YVTN_repeat-like_dom_sf"/>
</dbReference>
<evidence type="ECO:0000256" key="1">
    <source>
        <dbReference type="ARBA" id="ARBA00004253"/>
    </source>
</evidence>
<evidence type="ECO:0000256" key="2">
    <source>
        <dbReference type="ARBA" id="ARBA00004514"/>
    </source>
</evidence>